<dbReference type="OrthoDB" id="9810372at2"/>
<keyword evidence="6" id="KW-0119">Carbohydrate metabolism</keyword>
<dbReference type="PANTHER" id="PTHR36204">
    <property type="entry name" value="N-ACETYLMANNOSAMINE-6-PHOSPHATE 2-EPIMERASE-RELATED"/>
    <property type="match status" value="1"/>
</dbReference>
<dbReference type="GO" id="GO:0019262">
    <property type="term" value="P:N-acetylneuraminate catabolic process"/>
    <property type="evidence" value="ECO:0007669"/>
    <property type="project" value="UniProtKB-UniPathway"/>
</dbReference>
<evidence type="ECO:0000256" key="6">
    <source>
        <dbReference type="ARBA" id="ARBA00023277"/>
    </source>
</evidence>
<dbReference type="GO" id="GO:0006053">
    <property type="term" value="P:N-acetylmannosamine catabolic process"/>
    <property type="evidence" value="ECO:0007669"/>
    <property type="project" value="TreeGrafter"/>
</dbReference>
<evidence type="ECO:0000256" key="1">
    <source>
        <dbReference type="ARBA" id="ARBA00000056"/>
    </source>
</evidence>
<comment type="caution">
    <text evidence="7">The sequence shown here is derived from an EMBL/GenBank/DDBJ whole genome shotgun (WGS) entry which is preliminary data.</text>
</comment>
<dbReference type="PANTHER" id="PTHR36204:SF1">
    <property type="entry name" value="N-ACETYLMANNOSAMINE-6-PHOSPHATE 2-EPIMERASE-RELATED"/>
    <property type="match status" value="1"/>
</dbReference>
<comment type="pathway">
    <text evidence="3">Amino-sugar metabolism; N-acetylneuraminate degradation; D-fructose 6-phosphate from N-acetylneuraminate: step 3/5.</text>
</comment>
<gene>
    <name evidence="7" type="ORF">CJP74_02910</name>
</gene>
<dbReference type="CDD" id="cd04729">
    <property type="entry name" value="NanE"/>
    <property type="match status" value="1"/>
</dbReference>
<reference evidence="7 8" key="1">
    <citation type="submission" date="2017-08" db="EMBL/GenBank/DDBJ databases">
        <title>Reclassification of Bisgaard taxon 37 and 44.</title>
        <authorList>
            <person name="Christensen H."/>
        </authorList>
    </citation>
    <scope>NUCLEOTIDE SEQUENCE [LARGE SCALE GENOMIC DNA]</scope>
    <source>
        <strain evidence="7 8">B96_4</strain>
    </source>
</reference>
<dbReference type="GO" id="GO:0047465">
    <property type="term" value="F:N-acylglucosamine-6-phosphate 2-epimerase activity"/>
    <property type="evidence" value="ECO:0007669"/>
    <property type="project" value="UniProtKB-EC"/>
</dbReference>
<sequence>MSNKEKILSQLKNKLVVSVQPVDHGVLDNPEIVSLLSQAAVNGGAGGIRIEGVKKLECSRPHLKVPVIGIVKYDLDDSPVRITPFLEDVENLAKAGADIIAFDGTDRKRPVSREELVKAIHSHGCLAMADCSSPEDGDYCASLGCEIIGTTLSGYTGGPIPEQADFALIEYFANKGYFVMGEGRLNTPDDVKKAIYSGASCVTVGTVLTRLEVMTEKFANAVATSKKEL</sequence>
<evidence type="ECO:0000313" key="8">
    <source>
        <dbReference type="Proteomes" id="UP000266258"/>
    </source>
</evidence>
<evidence type="ECO:0000256" key="2">
    <source>
        <dbReference type="ARBA" id="ARBA00002147"/>
    </source>
</evidence>
<comment type="function">
    <text evidence="2">Converts N-acetylmannosamine-6-phosphate (ManNAc-6-P) to N-acetylglucosamine-6-phosphate (GlcNAc-6-P).</text>
</comment>
<dbReference type="RefSeq" id="WP_119496777.1">
    <property type="nucleotide sequence ID" value="NZ_NRJH01000023.1"/>
</dbReference>
<keyword evidence="8" id="KW-1185">Reference proteome</keyword>
<dbReference type="InterPro" id="IPR013785">
    <property type="entry name" value="Aldolase_TIM"/>
</dbReference>
<dbReference type="InterPro" id="IPR007260">
    <property type="entry name" value="NanE"/>
</dbReference>
<evidence type="ECO:0000256" key="4">
    <source>
        <dbReference type="ARBA" id="ARBA00013180"/>
    </source>
</evidence>
<dbReference type="Gene3D" id="3.20.20.70">
    <property type="entry name" value="Aldolase class I"/>
    <property type="match status" value="1"/>
</dbReference>
<name>A0A3A1Y3P8_9GAMM</name>
<dbReference type="UniPathway" id="UPA00629">
    <property type="reaction ID" value="UER00682"/>
</dbReference>
<proteinExistence type="predicted"/>
<organism evidence="7 8">
    <name type="scientific">Psittacicella melopsittaci</name>
    <dbReference type="NCBI Taxonomy" id="2028576"/>
    <lineage>
        <taxon>Bacteria</taxon>
        <taxon>Pseudomonadati</taxon>
        <taxon>Pseudomonadota</taxon>
        <taxon>Gammaproteobacteria</taxon>
        <taxon>Pasteurellales</taxon>
        <taxon>Psittacicellaceae</taxon>
        <taxon>Psittacicella</taxon>
    </lineage>
</organism>
<dbReference type="Proteomes" id="UP000266258">
    <property type="component" value="Unassembled WGS sequence"/>
</dbReference>
<comment type="catalytic activity">
    <reaction evidence="1">
        <text>an N-acyl-D-glucosamine 6-phosphate = an N-acyl-D-mannosamine 6-phosphate</text>
        <dbReference type="Rhea" id="RHEA:23932"/>
        <dbReference type="ChEBI" id="CHEBI:57599"/>
        <dbReference type="ChEBI" id="CHEBI:57666"/>
        <dbReference type="EC" id="5.1.3.9"/>
    </reaction>
</comment>
<dbReference type="Pfam" id="PF04131">
    <property type="entry name" value="NanE"/>
    <property type="match status" value="1"/>
</dbReference>
<dbReference type="FunFam" id="3.20.20.70:FF:000035">
    <property type="entry name" value="Putative N-acetylmannosamine-6-phosphate 2-epimerase"/>
    <property type="match status" value="1"/>
</dbReference>
<dbReference type="AlphaFoldDB" id="A0A3A1Y3P8"/>
<evidence type="ECO:0000256" key="5">
    <source>
        <dbReference type="ARBA" id="ARBA00023235"/>
    </source>
</evidence>
<dbReference type="GO" id="GO:0005829">
    <property type="term" value="C:cytosol"/>
    <property type="evidence" value="ECO:0007669"/>
    <property type="project" value="TreeGrafter"/>
</dbReference>
<protein>
    <recommendedName>
        <fullName evidence="4">N-acylglucosamine-6-phosphate 2-epimerase</fullName>
        <ecNumber evidence="4">5.1.3.9</ecNumber>
    </recommendedName>
</protein>
<keyword evidence="5" id="KW-0413">Isomerase</keyword>
<dbReference type="EMBL" id="NRJH01000023">
    <property type="protein sequence ID" value="RIY32952.1"/>
    <property type="molecule type" value="Genomic_DNA"/>
</dbReference>
<accession>A0A3A1Y3P8</accession>
<dbReference type="InterPro" id="IPR011060">
    <property type="entry name" value="RibuloseP-bd_barrel"/>
</dbReference>
<dbReference type="NCBIfam" id="NF002231">
    <property type="entry name" value="PRK01130.1"/>
    <property type="match status" value="1"/>
</dbReference>
<evidence type="ECO:0000256" key="3">
    <source>
        <dbReference type="ARBA" id="ARBA00005081"/>
    </source>
</evidence>
<dbReference type="EC" id="5.1.3.9" evidence="4"/>
<evidence type="ECO:0000313" key="7">
    <source>
        <dbReference type="EMBL" id="RIY32952.1"/>
    </source>
</evidence>
<dbReference type="SUPFAM" id="SSF51366">
    <property type="entry name" value="Ribulose-phoshate binding barrel"/>
    <property type="match status" value="1"/>
</dbReference>